<proteinExistence type="inferred from homology"/>
<evidence type="ECO:0000313" key="8">
    <source>
        <dbReference type="Proteomes" id="UP000695022"/>
    </source>
</evidence>
<name>A0ABM1DRN5_PRICU</name>
<dbReference type="InterPro" id="IPR022786">
    <property type="entry name" value="Geminin/Multicilin"/>
</dbReference>
<dbReference type="Pfam" id="PF07412">
    <property type="entry name" value="Geminin"/>
    <property type="match status" value="1"/>
</dbReference>
<dbReference type="RefSeq" id="XP_014662606.1">
    <property type="nucleotide sequence ID" value="XM_014807120.1"/>
</dbReference>
<feature type="coiled-coil region" evidence="6">
    <location>
        <begin position="164"/>
        <end position="219"/>
    </location>
</feature>
<dbReference type="GeneID" id="106805502"/>
<evidence type="ECO:0000256" key="4">
    <source>
        <dbReference type="ARBA" id="ARBA00023242"/>
    </source>
</evidence>
<feature type="region of interest" description="Disordered" evidence="7">
    <location>
        <begin position="254"/>
        <end position="296"/>
    </location>
</feature>
<evidence type="ECO:0000256" key="6">
    <source>
        <dbReference type="SAM" id="Coils"/>
    </source>
</evidence>
<organism evidence="8 9">
    <name type="scientific">Priapulus caudatus</name>
    <name type="common">Priapulid worm</name>
    <dbReference type="NCBI Taxonomy" id="37621"/>
    <lineage>
        <taxon>Eukaryota</taxon>
        <taxon>Metazoa</taxon>
        <taxon>Ecdysozoa</taxon>
        <taxon>Scalidophora</taxon>
        <taxon>Priapulida</taxon>
        <taxon>Priapulimorpha</taxon>
        <taxon>Priapulimorphida</taxon>
        <taxon>Priapulidae</taxon>
        <taxon>Priapulus</taxon>
    </lineage>
</organism>
<keyword evidence="3 6" id="KW-0175">Coiled coil</keyword>
<evidence type="ECO:0000256" key="1">
    <source>
        <dbReference type="ARBA" id="ARBA00004123"/>
    </source>
</evidence>
<protein>
    <submittedName>
        <fullName evidence="9">Geminin-like</fullName>
    </submittedName>
</protein>
<comment type="similarity">
    <text evidence="2">Belongs to the geminin family.</text>
</comment>
<sequence length="296" mass="33276">MNFHASQSQENAKITKFFSMKGVDERKRNTAALAERQDVAKPRRTLQTLQPAANSKTRLVGIQGTVDPTLVRKRKEKRKLHDDATCMSSPAKITKSEPAFMSGDDRIAAVNIYCDRIQRKSGGKTVKGVACQTEETGAAAKEKTPDEQAFELMCQEEVPLEYWKQLAEQRRDALEEALKENEELHEKNQAIGEELSGLNSENENLRIEYEQRIEELVTQADYFSTMIKTLANGESHTEGSLAVDCDTAEEADKLLGDQSEDCDEREDGANDLRNEENEEARRLLETDTESGYHSVA</sequence>
<keyword evidence="4" id="KW-0539">Nucleus</keyword>
<feature type="compositionally biased region" description="Basic and acidic residues" evidence="7">
    <location>
        <begin position="267"/>
        <end position="285"/>
    </location>
</feature>
<comment type="subcellular location">
    <subcellularLocation>
        <location evidence="1">Nucleus</location>
    </subcellularLocation>
</comment>
<gene>
    <name evidence="9" type="primary">LOC106805502</name>
</gene>
<dbReference type="SUPFAM" id="SSF111469">
    <property type="entry name" value="Geminin coiled-coil domain"/>
    <property type="match status" value="1"/>
</dbReference>
<keyword evidence="5" id="KW-0131">Cell cycle</keyword>
<evidence type="ECO:0000313" key="9">
    <source>
        <dbReference type="RefSeq" id="XP_014662606.1"/>
    </source>
</evidence>
<accession>A0ABM1DRN5</accession>
<dbReference type="Proteomes" id="UP000695022">
    <property type="component" value="Unplaced"/>
</dbReference>
<dbReference type="PANTHER" id="PTHR13372:SF5">
    <property type="entry name" value="GEMININ"/>
    <property type="match status" value="1"/>
</dbReference>
<evidence type="ECO:0000256" key="7">
    <source>
        <dbReference type="SAM" id="MobiDB-lite"/>
    </source>
</evidence>
<dbReference type="PANTHER" id="PTHR13372">
    <property type="entry name" value="GEMININ"/>
    <property type="match status" value="1"/>
</dbReference>
<dbReference type="Gene3D" id="1.20.5.1180">
    <property type="entry name" value="Geminin coiled-coil domain"/>
    <property type="match status" value="1"/>
</dbReference>
<evidence type="ECO:0000256" key="5">
    <source>
        <dbReference type="ARBA" id="ARBA00023306"/>
    </source>
</evidence>
<reference evidence="9" key="1">
    <citation type="submission" date="2025-08" db="UniProtKB">
        <authorList>
            <consortium name="RefSeq"/>
        </authorList>
    </citation>
    <scope>IDENTIFICATION</scope>
</reference>
<evidence type="ECO:0000256" key="2">
    <source>
        <dbReference type="ARBA" id="ARBA00007979"/>
    </source>
</evidence>
<evidence type="ECO:0000256" key="3">
    <source>
        <dbReference type="ARBA" id="ARBA00023054"/>
    </source>
</evidence>
<keyword evidence="8" id="KW-1185">Reference proteome</keyword>